<keyword evidence="5" id="KW-0560">Oxidoreductase</keyword>
<dbReference type="GO" id="GO:0016491">
    <property type="term" value="F:oxidoreductase activity"/>
    <property type="evidence" value="ECO:0007669"/>
    <property type="project" value="UniProtKB-KW"/>
</dbReference>
<dbReference type="Pfam" id="PF08031">
    <property type="entry name" value="BBE"/>
    <property type="match status" value="1"/>
</dbReference>
<dbReference type="InterPro" id="IPR050416">
    <property type="entry name" value="FAD-linked_Oxidoreductase"/>
</dbReference>
<comment type="similarity">
    <text evidence="2">Belongs to the oxygen-dependent FAD-linked oxidoreductase family.</text>
</comment>
<dbReference type="InterPro" id="IPR016169">
    <property type="entry name" value="FAD-bd_PCMH_sub2"/>
</dbReference>
<dbReference type="GO" id="GO:0071949">
    <property type="term" value="F:FAD binding"/>
    <property type="evidence" value="ECO:0007669"/>
    <property type="project" value="InterPro"/>
</dbReference>
<dbReference type="OrthoDB" id="5169292at2"/>
<keyword evidence="3" id="KW-0285">Flavoprotein</keyword>
<evidence type="ECO:0000256" key="1">
    <source>
        <dbReference type="ARBA" id="ARBA00001974"/>
    </source>
</evidence>
<evidence type="ECO:0000256" key="2">
    <source>
        <dbReference type="ARBA" id="ARBA00005466"/>
    </source>
</evidence>
<organism evidence="7 8">
    <name type="scientific">Sphaerisporangium album</name>
    <dbReference type="NCBI Taxonomy" id="509200"/>
    <lineage>
        <taxon>Bacteria</taxon>
        <taxon>Bacillati</taxon>
        <taxon>Actinomycetota</taxon>
        <taxon>Actinomycetes</taxon>
        <taxon>Streptosporangiales</taxon>
        <taxon>Streptosporangiaceae</taxon>
        <taxon>Sphaerisporangium</taxon>
    </lineage>
</organism>
<dbReference type="InterPro" id="IPR016167">
    <property type="entry name" value="FAD-bd_PCMH_sub1"/>
</dbReference>
<dbReference type="Gene3D" id="3.30.43.10">
    <property type="entry name" value="Uridine Diphospho-n-acetylenolpyruvylglucosamine Reductase, domain 2"/>
    <property type="match status" value="1"/>
</dbReference>
<evidence type="ECO:0000256" key="5">
    <source>
        <dbReference type="ARBA" id="ARBA00023002"/>
    </source>
</evidence>
<dbReference type="InterPro" id="IPR016166">
    <property type="entry name" value="FAD-bd_PCMH"/>
</dbReference>
<evidence type="ECO:0000313" key="7">
    <source>
        <dbReference type="EMBL" id="RCG32481.1"/>
    </source>
</evidence>
<evidence type="ECO:0000256" key="4">
    <source>
        <dbReference type="ARBA" id="ARBA00022827"/>
    </source>
</evidence>
<dbReference type="EMBL" id="QOIL01000002">
    <property type="protein sequence ID" value="RCG32481.1"/>
    <property type="molecule type" value="Genomic_DNA"/>
</dbReference>
<dbReference type="InterPro" id="IPR012951">
    <property type="entry name" value="BBE"/>
</dbReference>
<dbReference type="PROSITE" id="PS51387">
    <property type="entry name" value="FAD_PCMH"/>
    <property type="match status" value="1"/>
</dbReference>
<dbReference type="Gene3D" id="3.30.465.10">
    <property type="match status" value="1"/>
</dbReference>
<comment type="cofactor">
    <cofactor evidence="1">
        <name>FAD</name>
        <dbReference type="ChEBI" id="CHEBI:57692"/>
    </cofactor>
</comment>
<dbReference type="SUPFAM" id="SSF56176">
    <property type="entry name" value="FAD-binding/transporter-associated domain-like"/>
    <property type="match status" value="1"/>
</dbReference>
<dbReference type="InterPro" id="IPR006094">
    <property type="entry name" value="Oxid_FAD_bind_N"/>
</dbReference>
<dbReference type="Pfam" id="PF01565">
    <property type="entry name" value="FAD_binding_4"/>
    <property type="match status" value="1"/>
</dbReference>
<accession>A0A367FQC5</accession>
<sequence length="464" mass="48773">MSADDTRAGEDRGTGLARDLRRAVRGPVSVPGDAGFEAARTPWKLTVDQRVRAVVEIEDAADASALVRYAAGAGLALAVQPNGHGAADGLDGEILVRTGRMRRVEVRPDERTARVAAGASWGEVLAEAAKYGLTGLCGSSPAVSAVGYTLGGGLSWFGRRHGLAANGVRSFDVVDAEGASRTVSATSDPELFWALRGGGGDFALVTSMEIELHPAPELYGGRMVWPAARAAEVLTAFRDTTTVAPEELTVWFTLIDFPPFPELPEPLRGLSAVTVDLTFLGDGADARRLLHRFDRIPGLVFDTRGTMAVPELGAICAEPTAPTPAILHGELLDWFDDAAASAFLAAAAPGPVAPLVTAQIRHLGGALARPVPDAGACGHLAEPYLIGMLGIPRVPADVSAIKARQASVCRALAGHTSGSKPFTYLLQDEPASAAFPEETLARLRQVKRRYDPHGIFRANHPVLA</sequence>
<keyword evidence="8" id="KW-1185">Reference proteome</keyword>
<dbReference type="RefSeq" id="WP_114027119.1">
    <property type="nucleotide sequence ID" value="NZ_QOIL01000002.1"/>
</dbReference>
<keyword evidence="4" id="KW-0274">FAD</keyword>
<reference evidence="7 8" key="1">
    <citation type="submission" date="2018-06" db="EMBL/GenBank/DDBJ databases">
        <title>Sphaerisporangium craniellae sp. nov., isolated from a marine sponge in the South China Sea.</title>
        <authorList>
            <person name="Li L."/>
        </authorList>
    </citation>
    <scope>NUCLEOTIDE SEQUENCE [LARGE SCALE GENOMIC DNA]</scope>
    <source>
        <strain evidence="7 8">CCTCC AA 208026</strain>
    </source>
</reference>
<comment type="caution">
    <text evidence="7">The sequence shown here is derived from an EMBL/GenBank/DDBJ whole genome shotgun (WGS) entry which is preliminary data.</text>
</comment>
<evidence type="ECO:0000256" key="3">
    <source>
        <dbReference type="ARBA" id="ARBA00022630"/>
    </source>
</evidence>
<dbReference type="InterPro" id="IPR036318">
    <property type="entry name" value="FAD-bd_PCMH-like_sf"/>
</dbReference>
<name>A0A367FQC5_9ACTN</name>
<dbReference type="Proteomes" id="UP000253094">
    <property type="component" value="Unassembled WGS sequence"/>
</dbReference>
<dbReference type="PANTHER" id="PTHR42973:SF39">
    <property type="entry name" value="FAD-BINDING PCMH-TYPE DOMAIN-CONTAINING PROTEIN"/>
    <property type="match status" value="1"/>
</dbReference>
<gene>
    <name evidence="7" type="ORF">DQ384_02965</name>
</gene>
<dbReference type="Gene3D" id="3.40.462.20">
    <property type="match status" value="1"/>
</dbReference>
<dbReference type="AlphaFoldDB" id="A0A367FQC5"/>
<evidence type="ECO:0000259" key="6">
    <source>
        <dbReference type="PROSITE" id="PS51387"/>
    </source>
</evidence>
<proteinExistence type="inferred from homology"/>
<evidence type="ECO:0000313" key="8">
    <source>
        <dbReference type="Proteomes" id="UP000253094"/>
    </source>
</evidence>
<dbReference type="PANTHER" id="PTHR42973">
    <property type="entry name" value="BINDING OXIDOREDUCTASE, PUTATIVE (AFU_ORTHOLOGUE AFUA_1G17690)-RELATED"/>
    <property type="match status" value="1"/>
</dbReference>
<protein>
    <submittedName>
        <fullName evidence="7">FAD-binding oxidoreductase</fullName>
    </submittedName>
</protein>
<feature type="domain" description="FAD-binding PCMH-type" evidence="6">
    <location>
        <begin position="47"/>
        <end position="215"/>
    </location>
</feature>